<proteinExistence type="predicted"/>
<dbReference type="Proteomes" id="UP000233837">
    <property type="component" value="Unassembled WGS sequence"/>
</dbReference>
<reference evidence="1 2" key="1">
    <citation type="journal article" date="2016" name="Sci. Rep.">
        <title>The Dendrobium catenatum Lindl. genome sequence provides insights into polysaccharide synthase, floral development and adaptive evolution.</title>
        <authorList>
            <person name="Zhang G.Q."/>
            <person name="Xu Q."/>
            <person name="Bian C."/>
            <person name="Tsai W.C."/>
            <person name="Yeh C.M."/>
            <person name="Liu K.W."/>
            <person name="Yoshida K."/>
            <person name="Zhang L.S."/>
            <person name="Chang S.B."/>
            <person name="Chen F."/>
            <person name="Shi Y."/>
            <person name="Su Y.Y."/>
            <person name="Zhang Y.Q."/>
            <person name="Chen L.J."/>
            <person name="Yin Y."/>
            <person name="Lin M."/>
            <person name="Huang H."/>
            <person name="Deng H."/>
            <person name="Wang Z.W."/>
            <person name="Zhu S.L."/>
            <person name="Zhao X."/>
            <person name="Deng C."/>
            <person name="Niu S.C."/>
            <person name="Huang J."/>
            <person name="Wang M."/>
            <person name="Liu G.H."/>
            <person name="Yang H.J."/>
            <person name="Xiao X.J."/>
            <person name="Hsiao Y.Y."/>
            <person name="Wu W.L."/>
            <person name="Chen Y.Y."/>
            <person name="Mitsuda N."/>
            <person name="Ohme-Takagi M."/>
            <person name="Luo Y.B."/>
            <person name="Van de Peer Y."/>
            <person name="Liu Z.J."/>
        </authorList>
    </citation>
    <scope>NUCLEOTIDE SEQUENCE [LARGE SCALE GENOMIC DNA]</scope>
    <source>
        <tissue evidence="1">The whole plant</tissue>
    </source>
</reference>
<dbReference type="AlphaFoldDB" id="A0A2I0VDN9"/>
<reference evidence="1 2" key="2">
    <citation type="journal article" date="2017" name="Nature">
        <title>The Apostasia genome and the evolution of orchids.</title>
        <authorList>
            <person name="Zhang G.Q."/>
            <person name="Liu K.W."/>
            <person name="Li Z."/>
            <person name="Lohaus R."/>
            <person name="Hsiao Y.Y."/>
            <person name="Niu S.C."/>
            <person name="Wang J.Y."/>
            <person name="Lin Y.C."/>
            <person name="Xu Q."/>
            <person name="Chen L.J."/>
            <person name="Yoshida K."/>
            <person name="Fujiwara S."/>
            <person name="Wang Z.W."/>
            <person name="Zhang Y.Q."/>
            <person name="Mitsuda N."/>
            <person name="Wang M."/>
            <person name="Liu G.H."/>
            <person name="Pecoraro L."/>
            <person name="Huang H.X."/>
            <person name="Xiao X.J."/>
            <person name="Lin M."/>
            <person name="Wu X.Y."/>
            <person name="Wu W.L."/>
            <person name="Chen Y.Y."/>
            <person name="Chang S.B."/>
            <person name="Sakamoto S."/>
            <person name="Ohme-Takagi M."/>
            <person name="Yagi M."/>
            <person name="Zeng S.J."/>
            <person name="Shen C.Y."/>
            <person name="Yeh C.M."/>
            <person name="Luo Y.B."/>
            <person name="Tsai W.C."/>
            <person name="Van de Peer Y."/>
            <person name="Liu Z.J."/>
        </authorList>
    </citation>
    <scope>NUCLEOTIDE SEQUENCE [LARGE SCALE GENOMIC DNA]</scope>
    <source>
        <tissue evidence="1">The whole plant</tissue>
    </source>
</reference>
<accession>A0A2I0VDN9</accession>
<dbReference type="EMBL" id="KZ503771">
    <property type="protein sequence ID" value="PKU61524.1"/>
    <property type="molecule type" value="Genomic_DNA"/>
</dbReference>
<protein>
    <submittedName>
        <fullName evidence="1">Uncharacterized protein</fullName>
    </submittedName>
</protein>
<organism evidence="1 2">
    <name type="scientific">Dendrobium catenatum</name>
    <dbReference type="NCBI Taxonomy" id="906689"/>
    <lineage>
        <taxon>Eukaryota</taxon>
        <taxon>Viridiplantae</taxon>
        <taxon>Streptophyta</taxon>
        <taxon>Embryophyta</taxon>
        <taxon>Tracheophyta</taxon>
        <taxon>Spermatophyta</taxon>
        <taxon>Magnoliopsida</taxon>
        <taxon>Liliopsida</taxon>
        <taxon>Asparagales</taxon>
        <taxon>Orchidaceae</taxon>
        <taxon>Epidendroideae</taxon>
        <taxon>Malaxideae</taxon>
        <taxon>Dendrobiinae</taxon>
        <taxon>Dendrobium</taxon>
    </lineage>
</organism>
<evidence type="ECO:0000313" key="2">
    <source>
        <dbReference type="Proteomes" id="UP000233837"/>
    </source>
</evidence>
<dbReference type="PANTHER" id="PTHR36772:SF1">
    <property type="entry name" value="SERINE_THREONINE-KINASE"/>
    <property type="match status" value="1"/>
</dbReference>
<keyword evidence="2" id="KW-1185">Reference proteome</keyword>
<sequence>MISTSPPLSPSSSMFFHSLFKQDTTNAQPRHVLIFLFRAIYRKPWYLRVMEAMNIWKPSTKTGVNLADSNKEKLRKSSSLRVAISFTRVCLCAPISSYNEVFWAEVPPRRSSSTLPRSRSFPEHSNRISRTKKLVEGRRLFRGKSLTDDVLMRRFVVDEAVMQTRRRNQMEFVRRRSSIKRRKLGPSPLCRMVMAGEEELKSI</sequence>
<evidence type="ECO:0000313" key="1">
    <source>
        <dbReference type="EMBL" id="PKU61524.1"/>
    </source>
</evidence>
<name>A0A2I0VDN9_9ASPA</name>
<gene>
    <name evidence="1" type="ORF">MA16_Dca026148</name>
</gene>
<dbReference type="PANTHER" id="PTHR36772">
    <property type="entry name" value="SERINE/THREONINE-KINASE"/>
    <property type="match status" value="1"/>
</dbReference>